<feature type="domain" description="Protein kinase" evidence="9">
    <location>
        <begin position="1"/>
        <end position="275"/>
    </location>
</feature>
<evidence type="ECO:0000256" key="8">
    <source>
        <dbReference type="ARBA" id="ARBA00048679"/>
    </source>
</evidence>
<dbReference type="OrthoDB" id="4062651at2759"/>
<gene>
    <name evidence="10" type="ORF">SteCoe_5026</name>
</gene>
<evidence type="ECO:0000259" key="9">
    <source>
        <dbReference type="PROSITE" id="PS50011"/>
    </source>
</evidence>
<evidence type="ECO:0000256" key="2">
    <source>
        <dbReference type="ARBA" id="ARBA00022527"/>
    </source>
</evidence>
<name>A0A1R2CTA6_9CILI</name>
<dbReference type="InterPro" id="IPR000719">
    <property type="entry name" value="Prot_kinase_dom"/>
</dbReference>
<sequence>MERITLEDIDLVSSLYTNQACEIKIGRLKRRPEELICIKKLLIKNVDDARKYNDECLNMANANHPNIIRLRWAFFGGIERNLHSQYIIMDYFPEGDLSVLLNKRIEMNSLWTENELLDFFSQLVSAYKYLQTLNICHRDIKPQNIFVANNGTKLIVGDLGSSRHIYGEIFTVIGTANYFSPLVREGYAKSLTTNIEKIVHNPFKSDVYSLGLVFLYMTSLKGVSELGNLVNLPQLIQGRISELSSNYNRVKILLYKMLAIDEQERPNFYGLDTILSVIINKFQCQGCKEIYDQNDFFVCSGEKMCKFCLKNFECFPENPILCVLCSQRIESDMQCSCSIAFSRCFICKDYLHQGKSCYNNLKEKSSSENITVKMACKCDHTIDISREIYSYFFCQSCGYSCVVCGRPYQEDKHDVCEYLLKYHFILKENL</sequence>
<dbReference type="InterPro" id="IPR008271">
    <property type="entry name" value="Ser/Thr_kinase_AS"/>
</dbReference>
<evidence type="ECO:0000256" key="7">
    <source>
        <dbReference type="ARBA" id="ARBA00047899"/>
    </source>
</evidence>
<dbReference type="GO" id="GO:0005524">
    <property type="term" value="F:ATP binding"/>
    <property type="evidence" value="ECO:0007669"/>
    <property type="project" value="UniProtKB-KW"/>
</dbReference>
<dbReference type="PROSITE" id="PS50011">
    <property type="entry name" value="PROTEIN_KINASE_DOM"/>
    <property type="match status" value="1"/>
</dbReference>
<dbReference type="PANTHER" id="PTHR44899:SF3">
    <property type="entry name" value="SERINE_THREONINE-PROTEIN KINASE NEK1"/>
    <property type="match status" value="1"/>
</dbReference>
<comment type="catalytic activity">
    <reaction evidence="8">
        <text>L-seryl-[protein] + ATP = O-phospho-L-seryl-[protein] + ADP + H(+)</text>
        <dbReference type="Rhea" id="RHEA:17989"/>
        <dbReference type="Rhea" id="RHEA-COMP:9863"/>
        <dbReference type="Rhea" id="RHEA-COMP:11604"/>
        <dbReference type="ChEBI" id="CHEBI:15378"/>
        <dbReference type="ChEBI" id="CHEBI:29999"/>
        <dbReference type="ChEBI" id="CHEBI:30616"/>
        <dbReference type="ChEBI" id="CHEBI:83421"/>
        <dbReference type="ChEBI" id="CHEBI:456216"/>
        <dbReference type="EC" id="2.7.11.1"/>
    </reaction>
</comment>
<evidence type="ECO:0000256" key="4">
    <source>
        <dbReference type="ARBA" id="ARBA00022741"/>
    </source>
</evidence>
<keyword evidence="4" id="KW-0547">Nucleotide-binding</keyword>
<evidence type="ECO:0000256" key="3">
    <source>
        <dbReference type="ARBA" id="ARBA00022679"/>
    </source>
</evidence>
<evidence type="ECO:0000313" key="11">
    <source>
        <dbReference type="Proteomes" id="UP000187209"/>
    </source>
</evidence>
<keyword evidence="2" id="KW-0723">Serine/threonine-protein kinase</keyword>
<dbReference type="AlphaFoldDB" id="A0A1R2CTA6"/>
<evidence type="ECO:0000256" key="1">
    <source>
        <dbReference type="ARBA" id="ARBA00012513"/>
    </source>
</evidence>
<dbReference type="GO" id="GO:0004674">
    <property type="term" value="F:protein serine/threonine kinase activity"/>
    <property type="evidence" value="ECO:0007669"/>
    <property type="project" value="UniProtKB-KW"/>
</dbReference>
<accession>A0A1R2CTA6</accession>
<keyword evidence="11" id="KW-1185">Reference proteome</keyword>
<dbReference type="Gene3D" id="1.10.510.10">
    <property type="entry name" value="Transferase(Phosphotransferase) domain 1"/>
    <property type="match status" value="1"/>
</dbReference>
<protein>
    <recommendedName>
        <fullName evidence="1">non-specific serine/threonine protein kinase</fullName>
        <ecNumber evidence="1">2.7.11.1</ecNumber>
    </recommendedName>
</protein>
<comment type="catalytic activity">
    <reaction evidence="7">
        <text>L-threonyl-[protein] + ATP = O-phospho-L-threonyl-[protein] + ADP + H(+)</text>
        <dbReference type="Rhea" id="RHEA:46608"/>
        <dbReference type="Rhea" id="RHEA-COMP:11060"/>
        <dbReference type="Rhea" id="RHEA-COMP:11605"/>
        <dbReference type="ChEBI" id="CHEBI:15378"/>
        <dbReference type="ChEBI" id="CHEBI:30013"/>
        <dbReference type="ChEBI" id="CHEBI:30616"/>
        <dbReference type="ChEBI" id="CHEBI:61977"/>
        <dbReference type="ChEBI" id="CHEBI:456216"/>
        <dbReference type="EC" id="2.7.11.1"/>
    </reaction>
</comment>
<organism evidence="10 11">
    <name type="scientific">Stentor coeruleus</name>
    <dbReference type="NCBI Taxonomy" id="5963"/>
    <lineage>
        <taxon>Eukaryota</taxon>
        <taxon>Sar</taxon>
        <taxon>Alveolata</taxon>
        <taxon>Ciliophora</taxon>
        <taxon>Postciliodesmatophora</taxon>
        <taxon>Heterotrichea</taxon>
        <taxon>Heterotrichida</taxon>
        <taxon>Stentoridae</taxon>
        <taxon>Stentor</taxon>
    </lineage>
</organism>
<dbReference type="EMBL" id="MPUH01000065">
    <property type="protein sequence ID" value="OMJ92256.1"/>
    <property type="molecule type" value="Genomic_DNA"/>
</dbReference>
<keyword evidence="6" id="KW-0067">ATP-binding</keyword>
<dbReference type="InterPro" id="IPR051131">
    <property type="entry name" value="NEK_Ser/Thr_kinase_NIMA"/>
</dbReference>
<dbReference type="EC" id="2.7.11.1" evidence="1"/>
<dbReference type="InterPro" id="IPR011009">
    <property type="entry name" value="Kinase-like_dom_sf"/>
</dbReference>
<dbReference type="PANTHER" id="PTHR44899">
    <property type="entry name" value="CAMK FAMILY PROTEIN KINASE"/>
    <property type="match status" value="1"/>
</dbReference>
<dbReference type="SMART" id="SM00220">
    <property type="entry name" value="S_TKc"/>
    <property type="match status" value="1"/>
</dbReference>
<dbReference type="SUPFAM" id="SSF56112">
    <property type="entry name" value="Protein kinase-like (PK-like)"/>
    <property type="match status" value="1"/>
</dbReference>
<dbReference type="Pfam" id="PF00069">
    <property type="entry name" value="Pkinase"/>
    <property type="match status" value="1"/>
</dbReference>
<keyword evidence="5" id="KW-0418">Kinase</keyword>
<dbReference type="Proteomes" id="UP000187209">
    <property type="component" value="Unassembled WGS sequence"/>
</dbReference>
<proteinExistence type="predicted"/>
<reference evidence="10 11" key="1">
    <citation type="submission" date="2016-11" db="EMBL/GenBank/DDBJ databases">
        <title>The macronuclear genome of Stentor coeruleus: a giant cell with tiny introns.</title>
        <authorList>
            <person name="Slabodnick M."/>
            <person name="Ruby J.G."/>
            <person name="Reiff S.B."/>
            <person name="Swart E.C."/>
            <person name="Gosai S."/>
            <person name="Prabakaran S."/>
            <person name="Witkowska E."/>
            <person name="Larue G.E."/>
            <person name="Fisher S."/>
            <person name="Freeman R.M."/>
            <person name="Gunawardena J."/>
            <person name="Chu W."/>
            <person name="Stover N.A."/>
            <person name="Gregory B.D."/>
            <person name="Nowacki M."/>
            <person name="Derisi J."/>
            <person name="Roy S.W."/>
            <person name="Marshall W.F."/>
            <person name="Sood P."/>
        </authorList>
    </citation>
    <scope>NUCLEOTIDE SEQUENCE [LARGE SCALE GENOMIC DNA]</scope>
    <source>
        <strain evidence="10">WM001</strain>
    </source>
</reference>
<evidence type="ECO:0000313" key="10">
    <source>
        <dbReference type="EMBL" id="OMJ92256.1"/>
    </source>
</evidence>
<evidence type="ECO:0000256" key="5">
    <source>
        <dbReference type="ARBA" id="ARBA00022777"/>
    </source>
</evidence>
<keyword evidence="3" id="KW-0808">Transferase</keyword>
<evidence type="ECO:0000256" key="6">
    <source>
        <dbReference type="ARBA" id="ARBA00022840"/>
    </source>
</evidence>
<comment type="caution">
    <text evidence="10">The sequence shown here is derived from an EMBL/GenBank/DDBJ whole genome shotgun (WGS) entry which is preliminary data.</text>
</comment>
<dbReference type="PROSITE" id="PS00108">
    <property type="entry name" value="PROTEIN_KINASE_ST"/>
    <property type="match status" value="1"/>
</dbReference>